<sequence length="340" mass="38385">MAEKRKWSCEQFSIPRKKEQLNKAVTNEEVSSQESETLSSSPDRRDTGNEECSSSSTTTTTIEDEHQQLPYTDDFFSDMAKTIAKLFPFEAFAKKHQCGISEVSQAISAVVISPLTDPEFALQKDEKNWSISEYGKRMIVCWNEQYRRRLEANALTKTPSNSKLTKTNAENISKSISPSDDSDVPSSPLTHGHPQLPTSKSAKDHNSKTNPIEILEEDEPSLGGENSSLGEEKSHPPQPATPKPKRPPLRPAKRSWQPPTPVVRQHVRRDCFGNFEPVPPEEEIMTAKRRRLNEEGRFQRLWDGSNAGRGDFRSQYRGNATFFDGASDVEAEKRNSRQSF</sequence>
<evidence type="ECO:0000256" key="1">
    <source>
        <dbReference type="SAM" id="MobiDB-lite"/>
    </source>
</evidence>
<feature type="compositionally biased region" description="Low complexity" evidence="1">
    <location>
        <begin position="173"/>
        <end position="188"/>
    </location>
</feature>
<accession>A0A1L9S2S8</accession>
<protein>
    <submittedName>
        <fullName evidence="2">Uncharacterized protein</fullName>
    </submittedName>
</protein>
<proteinExistence type="predicted"/>
<feature type="region of interest" description="Disordered" evidence="1">
    <location>
        <begin position="158"/>
        <end position="265"/>
    </location>
</feature>
<feature type="compositionally biased region" description="Basic residues" evidence="1">
    <location>
        <begin position="243"/>
        <end position="253"/>
    </location>
</feature>
<dbReference type="GeneID" id="63748345"/>
<feature type="compositionally biased region" description="Polar residues" evidence="1">
    <location>
        <begin position="158"/>
        <end position="172"/>
    </location>
</feature>
<dbReference type="AlphaFoldDB" id="A0A1L9S2S8"/>
<dbReference type="RefSeq" id="XP_040695137.1">
    <property type="nucleotide sequence ID" value="XM_040832497.1"/>
</dbReference>
<evidence type="ECO:0000313" key="2">
    <source>
        <dbReference type="EMBL" id="OJJ41461.1"/>
    </source>
</evidence>
<name>A0A1L9S2S8_ASPWE</name>
<gene>
    <name evidence="2" type="ORF">ASPWEDRAFT_23548</name>
</gene>
<dbReference type="EMBL" id="KV878209">
    <property type="protein sequence ID" value="OJJ41461.1"/>
    <property type="molecule type" value="Genomic_DNA"/>
</dbReference>
<organism evidence="2 3">
    <name type="scientific">Aspergillus wentii DTO 134E9</name>
    <dbReference type="NCBI Taxonomy" id="1073089"/>
    <lineage>
        <taxon>Eukaryota</taxon>
        <taxon>Fungi</taxon>
        <taxon>Dikarya</taxon>
        <taxon>Ascomycota</taxon>
        <taxon>Pezizomycotina</taxon>
        <taxon>Eurotiomycetes</taxon>
        <taxon>Eurotiomycetidae</taxon>
        <taxon>Eurotiales</taxon>
        <taxon>Aspergillaceae</taxon>
        <taxon>Aspergillus</taxon>
        <taxon>Aspergillus subgen. Cremei</taxon>
    </lineage>
</organism>
<dbReference type="VEuPathDB" id="FungiDB:ASPWEDRAFT_23548"/>
<evidence type="ECO:0000313" key="3">
    <source>
        <dbReference type="Proteomes" id="UP000184383"/>
    </source>
</evidence>
<dbReference type="Proteomes" id="UP000184383">
    <property type="component" value="Unassembled WGS sequence"/>
</dbReference>
<keyword evidence="3" id="KW-1185">Reference proteome</keyword>
<feature type="region of interest" description="Disordered" evidence="1">
    <location>
        <begin position="18"/>
        <end position="66"/>
    </location>
</feature>
<feature type="compositionally biased region" description="Low complexity" evidence="1">
    <location>
        <begin position="28"/>
        <end position="41"/>
    </location>
</feature>
<reference evidence="3" key="1">
    <citation type="journal article" date="2017" name="Genome Biol.">
        <title>Comparative genomics reveals high biological diversity and specific adaptations in the industrially and medically important fungal genus Aspergillus.</title>
        <authorList>
            <person name="de Vries R.P."/>
            <person name="Riley R."/>
            <person name="Wiebenga A."/>
            <person name="Aguilar-Osorio G."/>
            <person name="Amillis S."/>
            <person name="Uchima C.A."/>
            <person name="Anderluh G."/>
            <person name="Asadollahi M."/>
            <person name="Askin M."/>
            <person name="Barry K."/>
            <person name="Battaglia E."/>
            <person name="Bayram O."/>
            <person name="Benocci T."/>
            <person name="Braus-Stromeyer S.A."/>
            <person name="Caldana C."/>
            <person name="Canovas D."/>
            <person name="Cerqueira G.C."/>
            <person name="Chen F."/>
            <person name="Chen W."/>
            <person name="Choi C."/>
            <person name="Clum A."/>
            <person name="Dos Santos R.A."/>
            <person name="Damasio A.R."/>
            <person name="Diallinas G."/>
            <person name="Emri T."/>
            <person name="Fekete E."/>
            <person name="Flipphi M."/>
            <person name="Freyberg S."/>
            <person name="Gallo A."/>
            <person name="Gournas C."/>
            <person name="Habgood R."/>
            <person name="Hainaut M."/>
            <person name="Harispe M.L."/>
            <person name="Henrissat B."/>
            <person name="Hilden K.S."/>
            <person name="Hope R."/>
            <person name="Hossain A."/>
            <person name="Karabika E."/>
            <person name="Karaffa L."/>
            <person name="Karanyi Z."/>
            <person name="Krasevec N."/>
            <person name="Kuo A."/>
            <person name="Kusch H."/>
            <person name="LaButti K."/>
            <person name="Lagendijk E.L."/>
            <person name="Lapidus A."/>
            <person name="Levasseur A."/>
            <person name="Lindquist E."/>
            <person name="Lipzen A."/>
            <person name="Logrieco A.F."/>
            <person name="MacCabe A."/>
            <person name="Maekelae M.R."/>
            <person name="Malavazi I."/>
            <person name="Melin P."/>
            <person name="Meyer V."/>
            <person name="Mielnichuk N."/>
            <person name="Miskei M."/>
            <person name="Molnar A.P."/>
            <person name="Mule G."/>
            <person name="Ngan C.Y."/>
            <person name="Orejas M."/>
            <person name="Orosz E."/>
            <person name="Ouedraogo J.P."/>
            <person name="Overkamp K.M."/>
            <person name="Park H.-S."/>
            <person name="Perrone G."/>
            <person name="Piumi F."/>
            <person name="Punt P.J."/>
            <person name="Ram A.F."/>
            <person name="Ramon A."/>
            <person name="Rauscher S."/>
            <person name="Record E."/>
            <person name="Riano-Pachon D.M."/>
            <person name="Robert V."/>
            <person name="Roehrig J."/>
            <person name="Ruller R."/>
            <person name="Salamov A."/>
            <person name="Salih N.S."/>
            <person name="Samson R.A."/>
            <person name="Sandor E."/>
            <person name="Sanguinetti M."/>
            <person name="Schuetze T."/>
            <person name="Sepcic K."/>
            <person name="Shelest E."/>
            <person name="Sherlock G."/>
            <person name="Sophianopoulou V."/>
            <person name="Squina F.M."/>
            <person name="Sun H."/>
            <person name="Susca A."/>
            <person name="Todd R.B."/>
            <person name="Tsang A."/>
            <person name="Unkles S.E."/>
            <person name="van de Wiele N."/>
            <person name="van Rossen-Uffink D."/>
            <person name="Oliveira J.V."/>
            <person name="Vesth T.C."/>
            <person name="Visser J."/>
            <person name="Yu J.-H."/>
            <person name="Zhou M."/>
            <person name="Andersen M.R."/>
            <person name="Archer D.B."/>
            <person name="Baker S.E."/>
            <person name="Benoit I."/>
            <person name="Brakhage A.A."/>
            <person name="Braus G.H."/>
            <person name="Fischer R."/>
            <person name="Frisvad J.C."/>
            <person name="Goldman G.H."/>
            <person name="Houbraken J."/>
            <person name="Oakley B."/>
            <person name="Pocsi I."/>
            <person name="Scazzocchio C."/>
            <person name="Seiboth B."/>
            <person name="vanKuyk P.A."/>
            <person name="Wortman J."/>
            <person name="Dyer P.S."/>
            <person name="Grigoriev I.V."/>
        </authorList>
    </citation>
    <scope>NUCLEOTIDE SEQUENCE [LARGE SCALE GENOMIC DNA]</scope>
    <source>
        <strain evidence="3">DTO 134E9</strain>
    </source>
</reference>
<dbReference type="OrthoDB" id="4492028at2759"/>